<name>A0A0K6HSB2_9BURK</name>
<reference evidence="4" key="1">
    <citation type="submission" date="2015-08" db="EMBL/GenBank/DDBJ databases">
        <authorList>
            <person name="Varghese N."/>
        </authorList>
    </citation>
    <scope>NUCLEOTIDE SEQUENCE [LARGE SCALE GENOMIC DNA]</scope>
    <source>
        <strain evidence="4">DSM 18181</strain>
    </source>
</reference>
<proteinExistence type="predicted"/>
<organism evidence="3 4">
    <name type="scientific">Thiomonas bhubaneswarensis</name>
    <dbReference type="NCBI Taxonomy" id="339866"/>
    <lineage>
        <taxon>Bacteria</taxon>
        <taxon>Pseudomonadati</taxon>
        <taxon>Pseudomonadota</taxon>
        <taxon>Betaproteobacteria</taxon>
        <taxon>Burkholderiales</taxon>
        <taxon>Thiomonas</taxon>
    </lineage>
</organism>
<dbReference type="STRING" id="339866.GCA_001418255_00307"/>
<dbReference type="EMBL" id="CYHF01000001">
    <property type="protein sequence ID" value="CUA93653.1"/>
    <property type="molecule type" value="Genomic_DNA"/>
</dbReference>
<feature type="signal peptide" evidence="2">
    <location>
        <begin position="1"/>
        <end position="32"/>
    </location>
</feature>
<feature type="region of interest" description="Disordered" evidence="1">
    <location>
        <begin position="39"/>
        <end position="58"/>
    </location>
</feature>
<evidence type="ECO:0000313" key="4">
    <source>
        <dbReference type="Proteomes" id="UP000183649"/>
    </source>
</evidence>
<feature type="chain" id="PRO_5005504466" description="DUF3443 domain-containing protein" evidence="2">
    <location>
        <begin position="33"/>
        <end position="432"/>
    </location>
</feature>
<protein>
    <recommendedName>
        <fullName evidence="5">DUF3443 domain-containing protein</fullName>
    </recommendedName>
</protein>
<dbReference type="RefSeq" id="WP_055449251.1">
    <property type="nucleotide sequence ID" value="NZ_CYHF01000001.1"/>
</dbReference>
<keyword evidence="2" id="KW-0732">Signal</keyword>
<sequence>MIHSTAIQNLLLRRIRLHGVLLAAALAISACGGGGSASSDTATAPSNATNSSDTAASPAPSAANVVAVSIRQLESNTNTLTANTPYVSVTVCAPGTTTCQTIPDVLVDTGSAGLRLFSKALNATMATALPGIASGSGQLAACAQFASGYAWGSMRQATVQIGGETTSAAIPIQLMDDAALPQAPSSCTSQGGVDFATSFYGIANGILGVSNFKYDCGRACATSANTGVYYSCTSTSCTASTAALVQQGLNPVAAFAVDNNGSILALPSVPLPNGAPTAYGTLTFGINTQSNNATGSASLYPLDQQGNLSMKLTLNGSSTTTLSGFVDSGSNGYYLSLTGVPTCATSFYCPSSPLNLTASLQLANQTYGLAQSFMIGNAQNMFATQNAALPALGGTAAIGGLVDLGLPFFYGRSIATGLEGTNASAPNGYLMY</sequence>
<evidence type="ECO:0000313" key="3">
    <source>
        <dbReference type="EMBL" id="CUA93653.1"/>
    </source>
</evidence>
<dbReference type="Proteomes" id="UP000183649">
    <property type="component" value="Unassembled WGS sequence"/>
</dbReference>
<dbReference type="InterPro" id="IPR021847">
    <property type="entry name" value="DUF3443"/>
</dbReference>
<evidence type="ECO:0008006" key="5">
    <source>
        <dbReference type="Google" id="ProtNLM"/>
    </source>
</evidence>
<evidence type="ECO:0000256" key="2">
    <source>
        <dbReference type="SAM" id="SignalP"/>
    </source>
</evidence>
<keyword evidence="4" id="KW-1185">Reference proteome</keyword>
<dbReference type="Pfam" id="PF11925">
    <property type="entry name" value="DUF3443"/>
    <property type="match status" value="1"/>
</dbReference>
<gene>
    <name evidence="3" type="ORF">Ga0061069_101309</name>
</gene>
<evidence type="ECO:0000256" key="1">
    <source>
        <dbReference type="SAM" id="MobiDB-lite"/>
    </source>
</evidence>
<dbReference type="AlphaFoldDB" id="A0A0K6HSB2"/>
<dbReference type="OrthoDB" id="9150630at2"/>
<accession>A0A0K6HSB2</accession>